<dbReference type="EMBL" id="CP062006">
    <property type="protein sequence ID" value="QTC88455.1"/>
    <property type="molecule type" value="Genomic_DNA"/>
</dbReference>
<keyword evidence="3" id="KW-1185">Reference proteome</keyword>
<dbReference type="GO" id="GO:0005524">
    <property type="term" value="F:ATP binding"/>
    <property type="evidence" value="ECO:0007669"/>
    <property type="project" value="UniProtKB-KW"/>
</dbReference>
<dbReference type="Gene3D" id="3.40.50.300">
    <property type="entry name" value="P-loop containing nucleotide triphosphate hydrolases"/>
    <property type="match status" value="2"/>
</dbReference>
<reference evidence="2 3" key="1">
    <citation type="submission" date="2020-09" db="EMBL/GenBank/DDBJ databases">
        <title>Brevundimonas sp. LVF1 isolated from an oligotrophic pond in Goettingen, Germany.</title>
        <authorList>
            <person name="Friedrich I."/>
            <person name="Klassen A."/>
            <person name="Neubauer H."/>
            <person name="Schneider D."/>
            <person name="Hertel R."/>
            <person name="Daniel R."/>
        </authorList>
    </citation>
    <scope>NUCLEOTIDE SEQUENCE [LARGE SCALE GENOMIC DNA]</scope>
    <source>
        <strain evidence="2 3">LVF1</strain>
    </source>
</reference>
<dbReference type="InterPro" id="IPR049945">
    <property type="entry name" value="AAA_22"/>
</dbReference>
<evidence type="ECO:0000313" key="2">
    <source>
        <dbReference type="EMBL" id="QTC88455.1"/>
    </source>
</evidence>
<dbReference type="RefSeq" id="WP_207825677.1">
    <property type="nucleotide sequence ID" value="NZ_CP062006.1"/>
</dbReference>
<dbReference type="SUPFAM" id="SSF52540">
    <property type="entry name" value="P-loop containing nucleoside triphosphate hydrolases"/>
    <property type="match status" value="1"/>
</dbReference>
<dbReference type="SMART" id="SM00382">
    <property type="entry name" value="AAA"/>
    <property type="match status" value="1"/>
</dbReference>
<evidence type="ECO:0000259" key="1">
    <source>
        <dbReference type="SMART" id="SM00382"/>
    </source>
</evidence>
<dbReference type="Proteomes" id="UP000663942">
    <property type="component" value="Chromosome"/>
</dbReference>
<dbReference type="InterPro" id="IPR027417">
    <property type="entry name" value="P-loop_NTPase"/>
</dbReference>
<proteinExistence type="predicted"/>
<protein>
    <submittedName>
        <fullName evidence="2">ATP-binding protein</fullName>
    </submittedName>
</protein>
<dbReference type="PANTHER" id="PTHR34301:SF8">
    <property type="entry name" value="ATPASE DOMAIN-CONTAINING PROTEIN"/>
    <property type="match status" value="1"/>
</dbReference>
<organism evidence="2 3">
    <name type="scientific">Brevundimonas pondensis</name>
    <dbReference type="NCBI Taxonomy" id="2774189"/>
    <lineage>
        <taxon>Bacteria</taxon>
        <taxon>Pseudomonadati</taxon>
        <taxon>Pseudomonadota</taxon>
        <taxon>Alphaproteobacteria</taxon>
        <taxon>Caulobacterales</taxon>
        <taxon>Caulobacteraceae</taxon>
        <taxon>Brevundimonas</taxon>
    </lineage>
</organism>
<keyword evidence="2" id="KW-0547">Nucleotide-binding</keyword>
<dbReference type="InterPro" id="IPR003593">
    <property type="entry name" value="AAA+_ATPase"/>
</dbReference>
<gene>
    <name evidence="2" type="ORF">IFE19_03420</name>
</gene>
<dbReference type="Pfam" id="PF13401">
    <property type="entry name" value="AAA_22"/>
    <property type="match status" value="1"/>
</dbReference>
<evidence type="ECO:0000313" key="3">
    <source>
        <dbReference type="Proteomes" id="UP000663942"/>
    </source>
</evidence>
<keyword evidence="2" id="KW-0067">ATP-binding</keyword>
<accession>A0ABX7SQ46</accession>
<feature type="domain" description="AAA+ ATPase" evidence="1">
    <location>
        <begin position="532"/>
        <end position="767"/>
    </location>
</feature>
<sequence>MKPADETAEKAWLANFRASIARDLYTPADIISASRIETSLQAFEPGVSRLEASLTTLPLTQPILSGLLTDNPALYSALARILAIPAGIDLQDGRRLPDPRTGLSADQVDDVAAVLIDLGIDTLLCGPGQARAMLRAALIREDADRRRKRVDDKLSKAFAKIVLESVEGANLEPDHRFTLSSPSTLPPALRRSVNELIAVNGSPRIAIAYTFQAYSGGRQQRDISTVYPNASNLLEKAGIDLVLIADGQGVRTISERILRDVYRHIPVVLTLAQAQSGGLTQALIDLKAPPPPKTIGSEALERIISDALGSAGEIQAAELPVPTAEARLALAAYAARRPDQALALGTSSDSLAWRRLDDVRRARRLQTVYDPAAALELLGKLIDQGLHWDSRTPVEAMARIQLPYQFQSGQTLAYATHSSASVPLLREAAKRSLQRVQQARMCLLLVPGTLARELQDELLRTQTYLAASVVVIDAKLLTDMAQGLSPTEALKRAILEQTDLTKISPFVLRGATPARVFRGRQQEEADLVGTIRSNSVALLGGRRIGKTSLMKHVISQLNETDIQPYFADCQVVQTWSDFGALARREWRVDLPDAFLPENLNDLVEQLSDSGRQHVVIFLDEIDHLLDWDANHDQDKVKEAFFRQCRAISQTAKAQFVFSGERRIAQKFWDASSPHWNFCRPIMLRQLTRIAAGSLLSEPIEGLGVALQGKQELLDLSWQVTNGHPELIQYLGDQLVGIVNDRSRDRIQITAEDVREVANTTSYINQYLTTYWGQSSEFEKLVSLLIVGGFSTSSDIAAALHAGGVKASDEDLRRAVKMIELYGIIDDGPAAEIGLRADWFVTALQSYGTVEDQIARAMEGLA</sequence>
<dbReference type="PANTHER" id="PTHR34301">
    <property type="entry name" value="DNA-BINDING PROTEIN-RELATED"/>
    <property type="match status" value="1"/>
</dbReference>
<name>A0ABX7SQ46_9CAUL</name>